<dbReference type="EMBL" id="AZBU02000007">
    <property type="protein sequence ID" value="TKR70674.1"/>
    <property type="molecule type" value="Genomic_DNA"/>
</dbReference>
<reference evidence="1 2" key="2">
    <citation type="journal article" date="2019" name="G3 (Bethesda)">
        <title>Hybrid Assembly of the Genome of the Entomopathogenic Nematode Steinernema carpocapsae Identifies the X-Chromosome.</title>
        <authorList>
            <person name="Serra L."/>
            <person name="Macchietto M."/>
            <person name="Macias-Munoz A."/>
            <person name="McGill C.J."/>
            <person name="Rodriguez I.M."/>
            <person name="Rodriguez B."/>
            <person name="Murad R."/>
            <person name="Mortazavi A."/>
        </authorList>
    </citation>
    <scope>NUCLEOTIDE SEQUENCE [LARGE SCALE GENOMIC DNA]</scope>
    <source>
        <strain evidence="1 2">ALL</strain>
    </source>
</reference>
<dbReference type="AlphaFoldDB" id="A0A4U5MMH1"/>
<evidence type="ECO:0000313" key="1">
    <source>
        <dbReference type="EMBL" id="TKR70674.1"/>
    </source>
</evidence>
<comment type="caution">
    <text evidence="1">The sequence shown here is derived from an EMBL/GenBank/DDBJ whole genome shotgun (WGS) entry which is preliminary data.</text>
</comment>
<dbReference type="Proteomes" id="UP000298663">
    <property type="component" value="Unassembled WGS sequence"/>
</dbReference>
<protein>
    <submittedName>
        <fullName evidence="1">Uncharacterized protein</fullName>
    </submittedName>
</protein>
<reference evidence="1 2" key="1">
    <citation type="journal article" date="2015" name="Genome Biol.">
        <title>Comparative genomics of Steinernema reveals deeply conserved gene regulatory networks.</title>
        <authorList>
            <person name="Dillman A.R."/>
            <person name="Macchietto M."/>
            <person name="Porter C.F."/>
            <person name="Rogers A."/>
            <person name="Williams B."/>
            <person name="Antoshechkin I."/>
            <person name="Lee M.M."/>
            <person name="Goodwin Z."/>
            <person name="Lu X."/>
            <person name="Lewis E.E."/>
            <person name="Goodrich-Blair H."/>
            <person name="Stock S.P."/>
            <person name="Adams B.J."/>
            <person name="Sternberg P.W."/>
            <person name="Mortazavi A."/>
        </authorList>
    </citation>
    <scope>NUCLEOTIDE SEQUENCE [LARGE SCALE GENOMIC DNA]</scope>
    <source>
        <strain evidence="1 2">ALL</strain>
    </source>
</reference>
<name>A0A4U5MMH1_STECR</name>
<gene>
    <name evidence="1" type="ORF">L596_022668</name>
</gene>
<organism evidence="1 2">
    <name type="scientific">Steinernema carpocapsae</name>
    <name type="common">Entomopathogenic nematode</name>
    <dbReference type="NCBI Taxonomy" id="34508"/>
    <lineage>
        <taxon>Eukaryota</taxon>
        <taxon>Metazoa</taxon>
        <taxon>Ecdysozoa</taxon>
        <taxon>Nematoda</taxon>
        <taxon>Chromadorea</taxon>
        <taxon>Rhabditida</taxon>
        <taxon>Tylenchina</taxon>
        <taxon>Panagrolaimomorpha</taxon>
        <taxon>Strongyloidoidea</taxon>
        <taxon>Steinernematidae</taxon>
        <taxon>Steinernema</taxon>
    </lineage>
</organism>
<proteinExistence type="predicted"/>
<evidence type="ECO:0000313" key="2">
    <source>
        <dbReference type="Proteomes" id="UP000298663"/>
    </source>
</evidence>
<sequence length="241" mass="26651">MPAEAGLSVAPAEAGLSVVPAEAGLSVVPAEAGLSVVPAEAGLSVVPAEAGLSVVPAEAGLSVVPAEQDFLWCLPKQDFLWCLPKQDFLWCLPKQDLLLLHEDLSRQNFQHQTNHAAYRTLNKRTLKVTTTRPHATDDPPELTKRSRLKMSFSFRQLPRHDRSPLQSRRMLSLFQTAPETQPLPNSPAPSECCDVHTSHARTYAYPFVLPFKSRIYVFFPFLDDARIVMTVDANEVDHLSA</sequence>
<keyword evidence="2" id="KW-1185">Reference proteome</keyword>
<accession>A0A4U5MMH1</accession>